<feature type="region of interest" description="Disordered" evidence="2">
    <location>
        <begin position="959"/>
        <end position="1004"/>
    </location>
</feature>
<organism evidence="3 4">
    <name type="scientific">Mycoplasmopsis felis</name>
    <dbReference type="NCBI Taxonomy" id="33923"/>
    <lineage>
        <taxon>Bacteria</taxon>
        <taxon>Bacillati</taxon>
        <taxon>Mycoplasmatota</taxon>
        <taxon>Mycoplasmoidales</taxon>
        <taxon>Metamycoplasmataceae</taxon>
        <taxon>Mycoplasmopsis</taxon>
    </lineage>
</organism>
<feature type="region of interest" description="Disordered" evidence="2">
    <location>
        <begin position="30"/>
        <end position="54"/>
    </location>
</feature>
<keyword evidence="1" id="KW-0175">Coiled coil</keyword>
<reference evidence="3 4" key="1">
    <citation type="submission" date="2020-01" db="EMBL/GenBank/DDBJ databases">
        <title>Complete genome sequence of Mycoplasma felis strain Myco-2.</title>
        <authorList>
            <person name="Kinoshita Y."/>
            <person name="Niwa H."/>
            <person name="Uchida-Fujii E."/>
            <person name="Nukada T."/>
        </authorList>
    </citation>
    <scope>NUCLEOTIDE SEQUENCE [LARGE SCALE GENOMIC DNA]</scope>
    <source>
        <strain evidence="3 4">Myco-2</strain>
    </source>
</reference>
<name>A0A809RW60_9BACT</name>
<evidence type="ECO:0000256" key="1">
    <source>
        <dbReference type="SAM" id="Coils"/>
    </source>
</evidence>
<feature type="compositionally biased region" description="Basic and acidic residues" evidence="2">
    <location>
        <begin position="30"/>
        <end position="39"/>
    </location>
</feature>
<feature type="region of interest" description="Disordered" evidence="2">
    <location>
        <begin position="1050"/>
        <end position="1071"/>
    </location>
</feature>
<keyword evidence="4" id="KW-1185">Reference proteome</keyword>
<feature type="compositionally biased region" description="Polar residues" evidence="2">
    <location>
        <begin position="1055"/>
        <end position="1071"/>
    </location>
</feature>
<gene>
    <name evidence="3" type="ORF">JPM2_5830</name>
</gene>
<sequence length="1071" mass="120987">MSKKTKLIIGAVLGGAILAGGITAGIVLSSKKDSNESQNKKKLHTNIENSKSFKESLSEPKYSEIKNDYDALVSTYSKYLTQGLTDQEYKNHLDKFNQELNKLKARKQAIDNAPTTNKQELVDKLTKKVTESKEYLTELENSEYKSIKDALSSVISEVEPLVTNNNNVEVTELNSKLNKLNDALTKAKQDKQSFDQEKTAKATKTEELKTKLSEVNEFLNTLTNDKYSAIKTELTTAKTNAETFQTNIASKTSNEINTGIVKLNGALTKAKSDKDTKDAEGITFSAANASVADPSSTEQSEPKYKLVSFELTGSEALDELDSITKVVVDNNALSIESKTFKNETEKKVITVSFKVFENKTYSISGIQYKTSNELKSFTPLTIQVSGFQEDPEVPENVTVENNLNTIEIPLNNVHEGLSPIMSDDKVVELSSNTYYLYLIKGEKVDKYLPKKIKKDGKLYNISNNINQTSLAVTDVQSLKLYEKDLSVVYTLSETQETDQPQNSDTNSLTVMFKVGFVDYNVEAKTHIYNNKLDIDEANSNDALTRHNETSQNISTLIDNRPNTNSRWHNWNDYDKDQSNFTNHFTFNKKQNEQTFLINTVELFLKGAQEAKLILPEEIRILVSEDGQTYKEVEHQDKIKHSDFGTENNDKVLTNGFRNEQNNNASVITISFEPTFANFIRLQWKPREKANSTEQSKKHYAWQIGEIKFYDINNKKLDELKSTYINKTNEKENILTNISNSIEKFKNIDDVSSKRYSLIKQKADDILTSFNANKESIKALDGEKFKEQTKPYLDKIKELNTLLMSVNSQNTTKDKGIEVALKFAREILDNIYTFLKNTPNVNLLEEKITKANELFYSLVQFINSENKTKALIFEKVLELNNKFKEIENSTNMIKNSETLLSINSDTVMVKAKTDMNNTYEVSMDLTIHKLKEQENQSLKLKLNQDEENITITEIDYNTWSGKQSDNTISSNSQGGETTENPQNNPMSATPEDSETERDSDMPKTNTSVITKKIIFTITNNSNQSKTINLKEVLLGETKIVDLTQVPNFVIPGKTANPDNTSSSEPTTQPSAS</sequence>
<protein>
    <submittedName>
        <fullName evidence="3">Uncharacterized protein</fullName>
    </submittedName>
</protein>
<dbReference type="Proteomes" id="UP000464317">
    <property type="component" value="Chromosome"/>
</dbReference>
<evidence type="ECO:0000313" key="3">
    <source>
        <dbReference type="EMBL" id="BBU47890.1"/>
    </source>
</evidence>
<dbReference type="AlphaFoldDB" id="A0A809RW60"/>
<accession>A0A809RW60</accession>
<evidence type="ECO:0000313" key="4">
    <source>
        <dbReference type="Proteomes" id="UP000464317"/>
    </source>
</evidence>
<feature type="coiled-coil region" evidence="1">
    <location>
        <begin position="170"/>
        <end position="197"/>
    </location>
</feature>
<dbReference type="RefSeq" id="WP_161553301.1">
    <property type="nucleotide sequence ID" value="NZ_AP022325.1"/>
</dbReference>
<dbReference type="EMBL" id="AP022325">
    <property type="protein sequence ID" value="BBU47890.1"/>
    <property type="molecule type" value="Genomic_DNA"/>
</dbReference>
<proteinExistence type="predicted"/>
<evidence type="ECO:0000256" key="2">
    <source>
        <dbReference type="SAM" id="MobiDB-lite"/>
    </source>
</evidence>
<feature type="compositionally biased region" description="Polar residues" evidence="2">
    <location>
        <begin position="959"/>
        <end position="986"/>
    </location>
</feature>
<dbReference type="Gene3D" id="2.60.120.260">
    <property type="entry name" value="Galactose-binding domain-like"/>
    <property type="match status" value="1"/>
</dbReference>
<feature type="coiled-coil region" evidence="1">
    <location>
        <begin position="86"/>
        <end position="142"/>
    </location>
</feature>
<dbReference type="KEGG" id="mfel:JPM2_5830"/>